<proteinExistence type="predicted"/>
<dbReference type="Pfam" id="PF16258">
    <property type="entry name" value="DUF4912"/>
    <property type="match status" value="1"/>
</dbReference>
<comment type="caution">
    <text evidence="1">The sequence shown here is derived from an EMBL/GenBank/DDBJ whole genome shotgun (WGS) entry which is preliminary data.</text>
</comment>
<dbReference type="InterPro" id="IPR032585">
    <property type="entry name" value="DUF4912"/>
</dbReference>
<sequence>MPLKKKAAEPKVKKTIKKTRRKLVRKPRVKKTAPQKQNIDQEKTPVIQKFDKPFELPQGYNDNRIVIMVRDPYWIFAYWEINGNRFEEIKRELDNKFYGSKLILRVYDAVNWSFFDISISNGANNWYINVGRPNTAYCVDVGFLTSDGTFVCAARSNIVTTPRDGMSNVIDEEWMIPDWGKMYALSGGFRARAGSLEIREMVEMRLREQISSPGISSK</sequence>
<name>A0A833L0B6_UNCSA</name>
<organism evidence="1 2">
    <name type="scientific">Candidatus Saganbacteria bacterium</name>
    <dbReference type="NCBI Taxonomy" id="2575572"/>
    <lineage>
        <taxon>Bacteria</taxon>
        <taxon>Bacillati</taxon>
        <taxon>Saganbacteria</taxon>
    </lineage>
</organism>
<dbReference type="EMBL" id="WPAF01000023">
    <property type="protein sequence ID" value="KAF0133571.1"/>
    <property type="molecule type" value="Genomic_DNA"/>
</dbReference>
<protein>
    <recommendedName>
        <fullName evidence="3">DUF4912 domain-containing protein</fullName>
    </recommendedName>
</protein>
<dbReference type="AlphaFoldDB" id="A0A833L0B6"/>
<evidence type="ECO:0000313" key="2">
    <source>
        <dbReference type="Proteomes" id="UP000488506"/>
    </source>
</evidence>
<evidence type="ECO:0008006" key="3">
    <source>
        <dbReference type="Google" id="ProtNLM"/>
    </source>
</evidence>
<accession>A0A833L0B6</accession>
<gene>
    <name evidence="1" type="ORF">FD145_1240</name>
</gene>
<reference evidence="1 2" key="1">
    <citation type="submission" date="2019-12" db="EMBL/GenBank/DDBJ databases">
        <authorList>
            <person name="Wolfe R."/>
            <person name="Danczak R."/>
            <person name="Wilkins M."/>
        </authorList>
    </citation>
    <scope>NUCLEOTIDE SEQUENCE [LARGE SCALE GENOMIC DNA]</scope>
    <source>
        <strain evidence="1">X2_MaxBin.013</strain>
    </source>
</reference>
<dbReference type="Proteomes" id="UP000488506">
    <property type="component" value="Unassembled WGS sequence"/>
</dbReference>
<evidence type="ECO:0000313" key="1">
    <source>
        <dbReference type="EMBL" id="KAF0133571.1"/>
    </source>
</evidence>